<dbReference type="InterPro" id="IPR002575">
    <property type="entry name" value="Aminoglycoside_PTrfase"/>
</dbReference>
<dbReference type="EMBL" id="JBHUOJ010000033">
    <property type="protein sequence ID" value="MFD2834751.1"/>
    <property type="molecule type" value="Genomic_DNA"/>
</dbReference>
<comment type="caution">
    <text evidence="2">The sequence shown here is derived from an EMBL/GenBank/DDBJ whole genome shotgun (WGS) entry which is preliminary data.</text>
</comment>
<protein>
    <submittedName>
        <fullName evidence="2">Aminoglycoside phosphotransferase family protein</fullName>
        <ecNumber evidence="2">2.7.1.-</ecNumber>
    </submittedName>
</protein>
<evidence type="ECO:0000259" key="1">
    <source>
        <dbReference type="Pfam" id="PF01636"/>
    </source>
</evidence>
<accession>A0ABW5X731</accession>
<evidence type="ECO:0000313" key="3">
    <source>
        <dbReference type="Proteomes" id="UP001597438"/>
    </source>
</evidence>
<proteinExistence type="predicted"/>
<dbReference type="SUPFAM" id="SSF56112">
    <property type="entry name" value="Protein kinase-like (PK-like)"/>
    <property type="match status" value="1"/>
</dbReference>
<dbReference type="GO" id="GO:0016740">
    <property type="term" value="F:transferase activity"/>
    <property type="evidence" value="ECO:0007669"/>
    <property type="project" value="UniProtKB-KW"/>
</dbReference>
<dbReference type="PANTHER" id="PTHR11012">
    <property type="entry name" value="PROTEIN KINASE-LIKE DOMAIN-CONTAINING"/>
    <property type="match status" value="1"/>
</dbReference>
<dbReference type="Gene3D" id="3.90.1200.10">
    <property type="match status" value="1"/>
</dbReference>
<keyword evidence="2" id="KW-0808">Transferase</keyword>
<reference evidence="3" key="1">
    <citation type="journal article" date="2019" name="Int. J. Syst. Evol. Microbiol.">
        <title>The Global Catalogue of Microorganisms (GCM) 10K type strain sequencing project: providing services to taxonomists for standard genome sequencing and annotation.</title>
        <authorList>
            <consortium name="The Broad Institute Genomics Platform"/>
            <consortium name="The Broad Institute Genome Sequencing Center for Infectious Disease"/>
            <person name="Wu L."/>
            <person name="Ma J."/>
        </authorList>
    </citation>
    <scope>NUCLEOTIDE SEQUENCE [LARGE SCALE GENOMIC DNA]</scope>
    <source>
        <strain evidence="3">KCTC 52925</strain>
    </source>
</reference>
<dbReference type="Proteomes" id="UP001597438">
    <property type="component" value="Unassembled WGS sequence"/>
</dbReference>
<dbReference type="RefSeq" id="WP_251740681.1">
    <property type="nucleotide sequence ID" value="NZ_JBHUOJ010000033.1"/>
</dbReference>
<dbReference type="InterPro" id="IPR011009">
    <property type="entry name" value="Kinase-like_dom_sf"/>
</dbReference>
<dbReference type="Pfam" id="PF01636">
    <property type="entry name" value="APH"/>
    <property type="match status" value="1"/>
</dbReference>
<dbReference type="EC" id="2.7.1.-" evidence="2"/>
<sequence length="393" mass="45821">MKTSNYFRPGFIEKLMQDHQPENEIKVQSVGQFHVDNSASILSTLNAGSTGLEIGHFGLEVNFTKNKKNCSRRMVMKVKPHGDVTSTMLLGLAQMNGEPLTSVYKPFAKLTGFQNTHIRELEVYKKLGMPLQPEIFGLMEDRQNNIFLVLMEALEEVELLNSVMQPEKWTEEYIKESLSAIASWHASNMEAPKSLNKQYWNEDVPSKEYMLKLQPLWRGLLDNAVENLPKIYTPENTQRLRWAIENISEYWDLLEKQPKTLIHNDFNPRNMCFKSLENPPKLCLYDWELATFHVPHYDVVEFLSFVLPPQHYHLRTGYIEFYRQELNRLTGNYGNEQLFKKVFYYAALDFGLHRFGMYMMAHSISPYPFLPRVIHSYFDTLKQLSLITGNLGS</sequence>
<dbReference type="PANTHER" id="PTHR11012:SF30">
    <property type="entry name" value="PROTEIN KINASE-LIKE DOMAIN-CONTAINING"/>
    <property type="match status" value="1"/>
</dbReference>
<keyword evidence="3" id="KW-1185">Reference proteome</keyword>
<organism evidence="2 3">
    <name type="scientific">Christiangramia antarctica</name>
    <dbReference type="NCBI Taxonomy" id="2058158"/>
    <lineage>
        <taxon>Bacteria</taxon>
        <taxon>Pseudomonadati</taxon>
        <taxon>Bacteroidota</taxon>
        <taxon>Flavobacteriia</taxon>
        <taxon>Flavobacteriales</taxon>
        <taxon>Flavobacteriaceae</taxon>
        <taxon>Christiangramia</taxon>
    </lineage>
</organism>
<gene>
    <name evidence="2" type="ORF">ACFSYS_15775</name>
</gene>
<name>A0ABW5X731_9FLAO</name>
<evidence type="ECO:0000313" key="2">
    <source>
        <dbReference type="EMBL" id="MFD2834751.1"/>
    </source>
</evidence>
<feature type="domain" description="Aminoglycoside phosphotransferase" evidence="1">
    <location>
        <begin position="123"/>
        <end position="323"/>
    </location>
</feature>